<dbReference type="RefSeq" id="WP_055737989.1">
    <property type="nucleotide sequence ID" value="NZ_JAAIWL010000017.1"/>
</dbReference>
<keyword evidence="2" id="KW-1185">Reference proteome</keyword>
<dbReference type="AlphaFoldDB" id="A0A0Q3WVV6"/>
<name>A0A0Q3WVV6_9BACI</name>
<evidence type="ECO:0000313" key="2">
    <source>
        <dbReference type="Proteomes" id="UP000051888"/>
    </source>
</evidence>
<accession>A0A0Q3WVV6</accession>
<dbReference type="PATRIC" id="fig|157838.3.peg.278"/>
<sequence>MKRIHHQPQSDYYDERIVPIDEKICELLKQRKEISNNRPGMPFNEYISAWATKYGFYENFLHSIFWSLKVEEHYRPMVEPNGFRKLIPVQKSVEKDGRFYSVTSIHQYTNASVVKLIIEWDSTMDSPTDTREHTFFELSIGEKYDCRMNNGSGSTGLNIRNFVVSPALHDDISGLDFIFKEFNEPFMENPTGLEIMIHVD</sequence>
<protein>
    <submittedName>
        <fullName evidence="1">Uncharacterized protein</fullName>
    </submittedName>
</protein>
<gene>
    <name evidence="1" type="ORF">AN964_01280</name>
</gene>
<dbReference type="OrthoDB" id="1797229at2"/>
<reference evidence="1 2" key="1">
    <citation type="submission" date="2015-09" db="EMBL/GenBank/DDBJ databases">
        <title>Genome sequencing project for genomic taxonomy and phylogenomics of Bacillus-like bacteria.</title>
        <authorList>
            <person name="Liu B."/>
            <person name="Wang J."/>
            <person name="Zhu Y."/>
            <person name="Liu G."/>
            <person name="Chen Q."/>
            <person name="Chen Z."/>
            <person name="Lan J."/>
            <person name="Che J."/>
            <person name="Ge C."/>
            <person name="Shi H."/>
            <person name="Pan Z."/>
            <person name="Liu X."/>
        </authorList>
    </citation>
    <scope>NUCLEOTIDE SEQUENCE [LARGE SCALE GENOMIC DNA]</scope>
    <source>
        <strain evidence="1 2">LMG 18435</strain>
    </source>
</reference>
<organism evidence="1 2">
    <name type="scientific">Heyndrickxia shackletonii</name>
    <dbReference type="NCBI Taxonomy" id="157838"/>
    <lineage>
        <taxon>Bacteria</taxon>
        <taxon>Bacillati</taxon>
        <taxon>Bacillota</taxon>
        <taxon>Bacilli</taxon>
        <taxon>Bacillales</taxon>
        <taxon>Bacillaceae</taxon>
        <taxon>Heyndrickxia</taxon>
    </lineage>
</organism>
<dbReference type="Proteomes" id="UP000051888">
    <property type="component" value="Unassembled WGS sequence"/>
</dbReference>
<comment type="caution">
    <text evidence="1">The sequence shown here is derived from an EMBL/GenBank/DDBJ whole genome shotgun (WGS) entry which is preliminary data.</text>
</comment>
<dbReference type="STRING" id="157838.AN964_01280"/>
<dbReference type="EMBL" id="LJJC01000004">
    <property type="protein sequence ID" value="KQL52308.1"/>
    <property type="molecule type" value="Genomic_DNA"/>
</dbReference>
<evidence type="ECO:0000313" key="1">
    <source>
        <dbReference type="EMBL" id="KQL52308.1"/>
    </source>
</evidence>
<proteinExistence type="predicted"/>